<dbReference type="EMBL" id="JACJRF010000007">
    <property type="protein sequence ID" value="MBD2343710.1"/>
    <property type="molecule type" value="Genomic_DNA"/>
</dbReference>
<organism evidence="7 8">
    <name type="scientific">Anabaena subtropica FACHB-260</name>
    <dbReference type="NCBI Taxonomy" id="2692884"/>
    <lineage>
        <taxon>Bacteria</taxon>
        <taxon>Bacillati</taxon>
        <taxon>Cyanobacteriota</taxon>
        <taxon>Cyanophyceae</taxon>
        <taxon>Nostocales</taxon>
        <taxon>Nostocaceae</taxon>
        <taxon>Anabaena</taxon>
    </lineage>
</organism>
<dbReference type="RefSeq" id="WP_190406180.1">
    <property type="nucleotide sequence ID" value="NZ_JACJRF010000007.1"/>
</dbReference>
<feature type="transmembrane region" description="Helical" evidence="6">
    <location>
        <begin position="79"/>
        <end position="98"/>
    </location>
</feature>
<keyword evidence="5 6" id="KW-0472">Membrane</keyword>
<reference evidence="7 8" key="1">
    <citation type="journal article" date="2020" name="ISME J.">
        <title>Comparative genomics reveals insights into cyanobacterial evolution and habitat adaptation.</title>
        <authorList>
            <person name="Chen M.Y."/>
            <person name="Teng W.K."/>
            <person name="Zhao L."/>
            <person name="Hu C.X."/>
            <person name="Zhou Y.K."/>
            <person name="Han B.P."/>
            <person name="Song L.R."/>
            <person name="Shu W.S."/>
        </authorList>
    </citation>
    <scope>NUCLEOTIDE SEQUENCE [LARGE SCALE GENOMIC DNA]</scope>
    <source>
        <strain evidence="7 8">FACHB-260</strain>
    </source>
</reference>
<protein>
    <submittedName>
        <fullName evidence="7">Na/Pi cotransporter family protein</fullName>
    </submittedName>
</protein>
<feature type="transmembrane region" description="Helical" evidence="6">
    <location>
        <begin position="206"/>
        <end position="226"/>
    </location>
</feature>
<evidence type="ECO:0000256" key="1">
    <source>
        <dbReference type="ARBA" id="ARBA00004651"/>
    </source>
</evidence>
<comment type="subcellular location">
    <subcellularLocation>
        <location evidence="1">Cell membrane</location>
        <topology evidence="1">Multi-pass membrane protein</topology>
    </subcellularLocation>
</comment>
<keyword evidence="4 6" id="KW-1133">Transmembrane helix</keyword>
<accession>A0ABR8CPH8</accession>
<dbReference type="NCBIfam" id="NF037997">
    <property type="entry name" value="Na_Pi_symport"/>
    <property type="match status" value="1"/>
</dbReference>
<feature type="transmembrane region" description="Helical" evidence="6">
    <location>
        <begin position="143"/>
        <end position="166"/>
    </location>
</feature>
<keyword evidence="2" id="KW-1003">Cell membrane</keyword>
<proteinExistence type="predicted"/>
<feature type="transmembrane region" description="Helical" evidence="6">
    <location>
        <begin position="320"/>
        <end position="345"/>
    </location>
</feature>
<evidence type="ECO:0000256" key="2">
    <source>
        <dbReference type="ARBA" id="ARBA00022475"/>
    </source>
</evidence>
<dbReference type="InterPro" id="IPR003841">
    <property type="entry name" value="Na/Pi_transpt"/>
</dbReference>
<feature type="transmembrane region" description="Helical" evidence="6">
    <location>
        <begin position="7"/>
        <end position="27"/>
    </location>
</feature>
<evidence type="ECO:0000256" key="6">
    <source>
        <dbReference type="SAM" id="Phobius"/>
    </source>
</evidence>
<evidence type="ECO:0000313" key="7">
    <source>
        <dbReference type="EMBL" id="MBD2343710.1"/>
    </source>
</evidence>
<feature type="transmembrane region" description="Helical" evidence="6">
    <location>
        <begin position="365"/>
        <end position="383"/>
    </location>
</feature>
<evidence type="ECO:0000313" key="8">
    <source>
        <dbReference type="Proteomes" id="UP000607281"/>
    </source>
</evidence>
<dbReference type="PANTHER" id="PTHR10010:SF46">
    <property type="entry name" value="SODIUM-DEPENDENT PHOSPHATE TRANSPORT PROTEIN 2B"/>
    <property type="match status" value="1"/>
</dbReference>
<evidence type="ECO:0000256" key="3">
    <source>
        <dbReference type="ARBA" id="ARBA00022692"/>
    </source>
</evidence>
<keyword evidence="3 6" id="KW-0812">Transmembrane</keyword>
<dbReference type="Pfam" id="PF02690">
    <property type="entry name" value="Na_Pi_cotrans"/>
    <property type="match status" value="2"/>
</dbReference>
<feature type="transmembrane region" description="Helical" evidence="6">
    <location>
        <begin position="253"/>
        <end position="277"/>
    </location>
</feature>
<name>A0ABR8CPH8_9NOST</name>
<dbReference type="Proteomes" id="UP000607281">
    <property type="component" value="Unassembled WGS sequence"/>
</dbReference>
<sequence length="392" mass="42148">MFFKKIIIKFIFLLILSLFLFIGIFNLKNDFYAAGTESSIIRQQVTAISVKKIENQQQFQKTETIGVVNQLKAQEELNIFHIVMGVMAGLVLFLYGVAKMAEGMETLAGDRVRNILRKFTTNPLGGVITGSIVTTILDSSSVTIIIVIAMVSAGLLTYLESLGVVLGSNIGTAFGVQVVAFNIDEYAPIALFMGFLLSLLGKNERLKQIGLIVLGIGLLFFGLGYIENATAPFRDYPQFINWMENLGHNTLQGALVGGLFTVLIQSSSATVAIVVTLASQGLISLPTGIALMLGAEIGTCADTLVATIGRKPPAIRTGLFHFLFNFASVTVGLLFASQLAALSLWVSTLAGAGDNVARQIANAQLIFNLLGVLLVLGFLPWIARGLERLIPD</sequence>
<evidence type="ECO:0000256" key="4">
    <source>
        <dbReference type="ARBA" id="ARBA00022989"/>
    </source>
</evidence>
<comment type="caution">
    <text evidence="7">The sequence shown here is derived from an EMBL/GenBank/DDBJ whole genome shotgun (WGS) entry which is preliminary data.</text>
</comment>
<keyword evidence="8" id="KW-1185">Reference proteome</keyword>
<gene>
    <name evidence="7" type="ORF">H6G18_06060</name>
</gene>
<evidence type="ECO:0000256" key="5">
    <source>
        <dbReference type="ARBA" id="ARBA00023136"/>
    </source>
</evidence>
<feature type="transmembrane region" description="Helical" evidence="6">
    <location>
        <begin position="178"/>
        <end position="200"/>
    </location>
</feature>
<dbReference type="PANTHER" id="PTHR10010">
    <property type="entry name" value="SOLUTE CARRIER FAMILY 34 SODIUM PHOSPHATE , MEMBER 2-RELATED"/>
    <property type="match status" value="1"/>
</dbReference>